<name>A0ACB7IIJ9_PLECO</name>
<accession>A0ACB7IIJ9</accession>
<proteinExistence type="predicted"/>
<protein>
    <submittedName>
        <fullName evidence="1">Uncharacterized protein</fullName>
    </submittedName>
</protein>
<evidence type="ECO:0000313" key="1">
    <source>
        <dbReference type="EMBL" id="KAG9217696.1"/>
    </source>
</evidence>
<dbReference type="EMBL" id="WQMT02000011">
    <property type="protein sequence ID" value="KAG9217696.1"/>
    <property type="molecule type" value="Genomic_DNA"/>
</dbReference>
<evidence type="ECO:0000313" key="2">
    <source>
        <dbReference type="Proteomes" id="UP000824881"/>
    </source>
</evidence>
<keyword evidence="2" id="KW-1185">Reference proteome</keyword>
<comment type="caution">
    <text evidence="1">The sequence shown here is derived from an EMBL/GenBank/DDBJ whole genome shotgun (WGS) entry which is preliminary data.</text>
</comment>
<dbReference type="Proteomes" id="UP000824881">
    <property type="component" value="Unassembled WGS sequence"/>
</dbReference>
<organism evidence="1 2">
    <name type="scientific">Pleurotus cornucopiae</name>
    <name type="common">Cornucopia mushroom</name>
    <dbReference type="NCBI Taxonomy" id="5321"/>
    <lineage>
        <taxon>Eukaryota</taxon>
        <taxon>Fungi</taxon>
        <taxon>Dikarya</taxon>
        <taxon>Basidiomycota</taxon>
        <taxon>Agaricomycotina</taxon>
        <taxon>Agaricomycetes</taxon>
        <taxon>Agaricomycetidae</taxon>
        <taxon>Agaricales</taxon>
        <taxon>Pleurotineae</taxon>
        <taxon>Pleurotaceae</taxon>
        <taxon>Pleurotus</taxon>
    </lineage>
</organism>
<reference evidence="1 2" key="1">
    <citation type="journal article" date="2021" name="Appl. Environ. Microbiol.">
        <title>Genetic linkage and physical mapping for an oyster mushroom Pleurotus cornucopiae and QTL analysis for the trait cap color.</title>
        <authorList>
            <person name="Zhang Y."/>
            <person name="Gao W."/>
            <person name="Sonnenberg A."/>
            <person name="Chen Q."/>
            <person name="Zhang J."/>
            <person name="Huang C."/>
        </authorList>
    </citation>
    <scope>NUCLEOTIDE SEQUENCE [LARGE SCALE GENOMIC DNA]</scope>
    <source>
        <strain evidence="1">CCMSSC00406</strain>
    </source>
</reference>
<gene>
    <name evidence="1" type="ORF">CCMSSC00406_0003615</name>
</gene>
<sequence length="100" mass="11175">MIVATAPQPQPEDVPVERWQYVACSDVCYVLSLFITLFVIFMITFGVICILQRESTIIQMFELNTRQYHGDIFNGPIRDSNIGGEHNQNTSTGATNHGPG</sequence>